<keyword evidence="6" id="KW-0238">DNA-binding</keyword>
<dbReference type="GO" id="GO:0016787">
    <property type="term" value="F:hydrolase activity"/>
    <property type="evidence" value="ECO:0007669"/>
    <property type="project" value="UniProtKB-KW"/>
</dbReference>
<dbReference type="NCBIfam" id="TIGR00580">
    <property type="entry name" value="mfd"/>
    <property type="match status" value="1"/>
</dbReference>
<dbReference type="GO" id="GO:0006281">
    <property type="term" value="P:DNA repair"/>
    <property type="evidence" value="ECO:0007669"/>
    <property type="project" value="UniProtKB-KW"/>
</dbReference>
<keyword evidence="4" id="KW-0347">Helicase</keyword>
<keyword evidence="1" id="KW-0547">Nucleotide-binding</keyword>
<dbReference type="GO" id="GO:0003684">
    <property type="term" value="F:damaged DNA binding"/>
    <property type="evidence" value="ECO:0007669"/>
    <property type="project" value="InterPro"/>
</dbReference>
<dbReference type="InterPro" id="IPR005118">
    <property type="entry name" value="TRCF_C"/>
</dbReference>
<keyword evidence="7" id="KW-0234">DNA repair</keyword>
<dbReference type="SUPFAM" id="SSF52540">
    <property type="entry name" value="P-loop containing nucleoside triphosphate hydrolases"/>
    <property type="match status" value="1"/>
</dbReference>
<dbReference type="Gene3D" id="3.40.50.300">
    <property type="entry name" value="P-loop containing nucleotide triphosphate hydrolases"/>
    <property type="match status" value="2"/>
</dbReference>
<evidence type="ECO:0000259" key="9">
    <source>
        <dbReference type="PROSITE" id="PS51194"/>
    </source>
</evidence>
<dbReference type="AlphaFoldDB" id="A0A7V5LYA2"/>
<dbReference type="PROSITE" id="PS51192">
    <property type="entry name" value="HELICASE_ATP_BIND_1"/>
    <property type="match status" value="1"/>
</dbReference>
<keyword evidence="5" id="KW-0067">ATP-binding</keyword>
<dbReference type="InterPro" id="IPR011545">
    <property type="entry name" value="DEAD/DEAH_box_helicase_dom"/>
</dbReference>
<evidence type="ECO:0000313" key="10">
    <source>
        <dbReference type="EMBL" id="HHF97876.1"/>
    </source>
</evidence>
<dbReference type="InterPro" id="IPR037235">
    <property type="entry name" value="TRCF-like_C_D7"/>
</dbReference>
<dbReference type="Proteomes" id="UP000886070">
    <property type="component" value="Unassembled WGS sequence"/>
</dbReference>
<dbReference type="PROSITE" id="PS51194">
    <property type="entry name" value="HELICASE_CTER"/>
    <property type="match status" value="1"/>
</dbReference>
<protein>
    <submittedName>
        <fullName evidence="10">Transcription-repair coupling factor</fullName>
    </submittedName>
</protein>
<dbReference type="CDD" id="cd17991">
    <property type="entry name" value="DEXHc_TRCF"/>
    <property type="match status" value="1"/>
</dbReference>
<sequence>LELYSARKTQPGFSFSPDTPWQLQFEASFPYEETPDQLIATQEVKKDMESPKPMDRLICGDSGYGKTEVAIRASFKAVMDSKQVAVLVPTTILAEQHFRTFSERMADYPVRIEMLSRFQSSRKQKEIIKDLEDGKVDIVIGTHRLLQNDIKFKDLGLLIIDEEHRFGVTQKKKLKEIKKTVDVLTLSATPIPRSLYMALTGIYNLSTIFSPPQERQEVEVEVAPYNDKTIKEAISRELLRKGQVFYLYNRVRDIHRIKSRLEKMFPESKIAVAHGQMSSSLLEKTISDFIKGKYDILVCTSIIESGIDMPNVNTLIVENSEQFGLADLYQLRGRVGRGKRKGYAYFLFNPGKALTDEAKKRLQIIHQFKGSGAGLKVAMEDLQIRGAGNLLGKEQHGHIASVGFTLYSQLLTEEIKKLKGEKVKPSFPVQIELGMEARIPETFVPVKEQRMQLYQKIGEIEDKRKLLEFQEELQDRFGPLPPETQNLIHLLQIKLVAKEVGICSISENYANMIQIKFSHLYPLTEEKKEKIKSKFSKEVKTFPGDNKTLLILKPEKEDKRKLLFWLKEFLQKLKDVLI</sequence>
<evidence type="ECO:0000256" key="6">
    <source>
        <dbReference type="ARBA" id="ARBA00023125"/>
    </source>
</evidence>
<evidence type="ECO:0000256" key="3">
    <source>
        <dbReference type="ARBA" id="ARBA00022801"/>
    </source>
</evidence>
<dbReference type="InterPro" id="IPR027417">
    <property type="entry name" value="P-loop_NTPase"/>
</dbReference>
<evidence type="ECO:0000256" key="7">
    <source>
        <dbReference type="ARBA" id="ARBA00023204"/>
    </source>
</evidence>
<dbReference type="EMBL" id="DRTT01000003">
    <property type="protein sequence ID" value="HHF97876.1"/>
    <property type="molecule type" value="Genomic_DNA"/>
</dbReference>
<dbReference type="Pfam" id="PF03461">
    <property type="entry name" value="TRCF"/>
    <property type="match status" value="1"/>
</dbReference>
<dbReference type="PANTHER" id="PTHR47964">
    <property type="entry name" value="ATP-DEPENDENT DNA HELICASE HOMOLOG RECG, CHLOROPLASTIC"/>
    <property type="match status" value="1"/>
</dbReference>
<evidence type="ECO:0000259" key="8">
    <source>
        <dbReference type="PROSITE" id="PS51192"/>
    </source>
</evidence>
<evidence type="ECO:0000256" key="2">
    <source>
        <dbReference type="ARBA" id="ARBA00022763"/>
    </source>
</evidence>
<dbReference type="GO" id="GO:0003678">
    <property type="term" value="F:DNA helicase activity"/>
    <property type="evidence" value="ECO:0007669"/>
    <property type="project" value="TreeGrafter"/>
</dbReference>
<feature type="domain" description="Helicase ATP-binding" evidence="8">
    <location>
        <begin position="47"/>
        <end position="208"/>
    </location>
</feature>
<dbReference type="SUPFAM" id="SSF143517">
    <property type="entry name" value="TRCF domain-like"/>
    <property type="match status" value="1"/>
</dbReference>
<dbReference type="InterPro" id="IPR014001">
    <property type="entry name" value="Helicase_ATP-bd"/>
</dbReference>
<dbReference type="Pfam" id="PF00270">
    <property type="entry name" value="DEAD"/>
    <property type="match status" value="1"/>
</dbReference>
<dbReference type="GO" id="GO:0005524">
    <property type="term" value="F:ATP binding"/>
    <property type="evidence" value="ECO:0007669"/>
    <property type="project" value="UniProtKB-KW"/>
</dbReference>
<dbReference type="Gene3D" id="3.90.1150.50">
    <property type="entry name" value="Transcription-repair-coupling factor, D7 domain"/>
    <property type="match status" value="1"/>
</dbReference>
<keyword evidence="3" id="KW-0378">Hydrolase</keyword>
<dbReference type="PANTHER" id="PTHR47964:SF1">
    <property type="entry name" value="ATP-DEPENDENT DNA HELICASE HOMOLOG RECG, CHLOROPLASTIC"/>
    <property type="match status" value="1"/>
</dbReference>
<proteinExistence type="predicted"/>
<evidence type="ECO:0000256" key="4">
    <source>
        <dbReference type="ARBA" id="ARBA00022806"/>
    </source>
</evidence>
<feature type="non-terminal residue" evidence="10">
    <location>
        <position position="1"/>
    </location>
</feature>
<dbReference type="SMART" id="SM00982">
    <property type="entry name" value="TRCF"/>
    <property type="match status" value="1"/>
</dbReference>
<accession>A0A7V5LYA2</accession>
<feature type="domain" description="Helicase C-terminal" evidence="9">
    <location>
        <begin position="229"/>
        <end position="383"/>
    </location>
</feature>
<evidence type="ECO:0000256" key="1">
    <source>
        <dbReference type="ARBA" id="ARBA00022741"/>
    </source>
</evidence>
<dbReference type="InterPro" id="IPR001650">
    <property type="entry name" value="Helicase_C-like"/>
</dbReference>
<reference evidence="10" key="1">
    <citation type="journal article" date="2020" name="mSystems">
        <title>Genome- and Community-Level Interaction Insights into Carbon Utilization and Element Cycling Functions of Hydrothermarchaeota in Hydrothermal Sediment.</title>
        <authorList>
            <person name="Zhou Z."/>
            <person name="Liu Y."/>
            <person name="Xu W."/>
            <person name="Pan J."/>
            <person name="Luo Z.H."/>
            <person name="Li M."/>
        </authorList>
    </citation>
    <scope>NUCLEOTIDE SEQUENCE [LARGE SCALE GENOMIC DNA]</scope>
    <source>
        <strain evidence="10">HyVt-92</strain>
    </source>
</reference>
<name>A0A7V5LYA2_UNCAE</name>
<gene>
    <name evidence="10" type="primary">mfd</name>
    <name evidence="10" type="ORF">ENL39_00085</name>
</gene>
<dbReference type="InterPro" id="IPR047112">
    <property type="entry name" value="RecG/Mfd"/>
</dbReference>
<evidence type="ECO:0000256" key="5">
    <source>
        <dbReference type="ARBA" id="ARBA00022840"/>
    </source>
</evidence>
<keyword evidence="2" id="KW-0227">DNA damage</keyword>
<comment type="caution">
    <text evidence="10">The sequence shown here is derived from an EMBL/GenBank/DDBJ whole genome shotgun (WGS) entry which is preliminary data.</text>
</comment>
<dbReference type="SMART" id="SM00490">
    <property type="entry name" value="HELICc"/>
    <property type="match status" value="1"/>
</dbReference>
<dbReference type="Pfam" id="PF00271">
    <property type="entry name" value="Helicase_C"/>
    <property type="match status" value="1"/>
</dbReference>
<dbReference type="InterPro" id="IPR004576">
    <property type="entry name" value="Mfd"/>
</dbReference>
<dbReference type="SMART" id="SM00487">
    <property type="entry name" value="DEXDc"/>
    <property type="match status" value="1"/>
</dbReference>
<organism evidence="10">
    <name type="scientific">Aerophobetes bacterium</name>
    <dbReference type="NCBI Taxonomy" id="2030807"/>
    <lineage>
        <taxon>Bacteria</taxon>
        <taxon>Candidatus Aerophobota</taxon>
    </lineage>
</organism>